<dbReference type="Proteomes" id="UP001055811">
    <property type="component" value="Linkage Group LG02"/>
</dbReference>
<sequence length="192" mass="21542">MFFLQPIAIVDDHCLLPVDEVNFGLKLLAIEFDFALLLVTAIAELLDNAVHEINNGATFVKLDRIYNKRDNSLALLFLDGDGFKTSTMRLGADVIVFSRASRKGPLNADVILPSLRRLHCDLVELDYQDHSGSAGVSSRIERSDQKKPENQVGFSNLDLEREDECGICLEPCTKIVLPNCCHPMCINCYRDW</sequence>
<protein>
    <submittedName>
        <fullName evidence="1">Uncharacterized protein</fullName>
    </submittedName>
</protein>
<comment type="caution">
    <text evidence="1">The sequence shown here is derived from an EMBL/GenBank/DDBJ whole genome shotgun (WGS) entry which is preliminary data.</text>
</comment>
<evidence type="ECO:0000313" key="2">
    <source>
        <dbReference type="Proteomes" id="UP001055811"/>
    </source>
</evidence>
<name>A0ACB9GIT3_CICIN</name>
<keyword evidence="2" id="KW-1185">Reference proteome</keyword>
<proteinExistence type="predicted"/>
<gene>
    <name evidence="1" type="ORF">L2E82_13047</name>
</gene>
<accession>A0ACB9GIT3</accession>
<reference evidence="1 2" key="2">
    <citation type="journal article" date="2022" name="Mol. Ecol. Resour.">
        <title>The genomes of chicory, endive, great burdock and yacon provide insights into Asteraceae paleo-polyploidization history and plant inulin production.</title>
        <authorList>
            <person name="Fan W."/>
            <person name="Wang S."/>
            <person name="Wang H."/>
            <person name="Wang A."/>
            <person name="Jiang F."/>
            <person name="Liu H."/>
            <person name="Zhao H."/>
            <person name="Xu D."/>
            <person name="Zhang Y."/>
        </authorList>
    </citation>
    <scope>NUCLEOTIDE SEQUENCE [LARGE SCALE GENOMIC DNA]</scope>
    <source>
        <strain evidence="2">cv. Punajuju</strain>
        <tissue evidence="1">Leaves</tissue>
    </source>
</reference>
<organism evidence="1 2">
    <name type="scientific">Cichorium intybus</name>
    <name type="common">Chicory</name>
    <dbReference type="NCBI Taxonomy" id="13427"/>
    <lineage>
        <taxon>Eukaryota</taxon>
        <taxon>Viridiplantae</taxon>
        <taxon>Streptophyta</taxon>
        <taxon>Embryophyta</taxon>
        <taxon>Tracheophyta</taxon>
        <taxon>Spermatophyta</taxon>
        <taxon>Magnoliopsida</taxon>
        <taxon>eudicotyledons</taxon>
        <taxon>Gunneridae</taxon>
        <taxon>Pentapetalae</taxon>
        <taxon>asterids</taxon>
        <taxon>campanulids</taxon>
        <taxon>Asterales</taxon>
        <taxon>Asteraceae</taxon>
        <taxon>Cichorioideae</taxon>
        <taxon>Cichorieae</taxon>
        <taxon>Cichoriinae</taxon>
        <taxon>Cichorium</taxon>
    </lineage>
</organism>
<evidence type="ECO:0000313" key="1">
    <source>
        <dbReference type="EMBL" id="KAI3782986.1"/>
    </source>
</evidence>
<dbReference type="EMBL" id="CM042010">
    <property type="protein sequence ID" value="KAI3782986.1"/>
    <property type="molecule type" value="Genomic_DNA"/>
</dbReference>
<reference evidence="2" key="1">
    <citation type="journal article" date="2022" name="Mol. Ecol. Resour.">
        <title>The genomes of chicory, endive, great burdock and yacon provide insights into Asteraceae palaeo-polyploidization history and plant inulin production.</title>
        <authorList>
            <person name="Fan W."/>
            <person name="Wang S."/>
            <person name="Wang H."/>
            <person name="Wang A."/>
            <person name="Jiang F."/>
            <person name="Liu H."/>
            <person name="Zhao H."/>
            <person name="Xu D."/>
            <person name="Zhang Y."/>
        </authorList>
    </citation>
    <scope>NUCLEOTIDE SEQUENCE [LARGE SCALE GENOMIC DNA]</scope>
    <source>
        <strain evidence="2">cv. Punajuju</strain>
    </source>
</reference>